<dbReference type="Proteomes" id="UP000652755">
    <property type="component" value="Unassembled WGS sequence"/>
</dbReference>
<evidence type="ECO:0008006" key="3">
    <source>
        <dbReference type="Google" id="ProtNLM"/>
    </source>
</evidence>
<comment type="caution">
    <text evidence="1">The sequence shown here is derived from an EMBL/GenBank/DDBJ whole genome shotgun (WGS) entry which is preliminary data.</text>
</comment>
<sequence length="280" mass="32642">MKNQKENGLVINLPITIKSVIDAEFTTYSKNNLEKIYFLVWKINKEKDYQLHIGNHAEFFGLKRGEITKILNSLRRLLLIFNSESYSAGYKSNTYQVYKIFKLTTSDYQVFYYPSQNNLPMWVQKYIADGGTIRSSKHTNWVKRVIKKMDKESSMAALKEEIVILKSQLLEKDLLITQLRESQIKQDTELKNPNLENVNKPSQLRIISNAEIPQILECKKLGKSFRLVYDENVAITDELLNYLSLNISKITNFYEYRDYNALIIGDYLKIKNAVALSLKV</sequence>
<evidence type="ECO:0000313" key="1">
    <source>
        <dbReference type="EMBL" id="MBC6112986.1"/>
    </source>
</evidence>
<name>A0ABR7KY30_9SPHI</name>
<evidence type="ECO:0000313" key="2">
    <source>
        <dbReference type="Proteomes" id="UP000652755"/>
    </source>
</evidence>
<dbReference type="RefSeq" id="WP_187073405.1">
    <property type="nucleotide sequence ID" value="NZ_JACRYL010000031.1"/>
</dbReference>
<keyword evidence="2" id="KW-1185">Reference proteome</keyword>
<dbReference type="EMBL" id="JACRYL010000031">
    <property type="protein sequence ID" value="MBC6112986.1"/>
    <property type="molecule type" value="Genomic_DNA"/>
</dbReference>
<proteinExistence type="predicted"/>
<organism evidence="1 2">
    <name type="scientific">Pedobacter fastidiosus</name>
    <dbReference type="NCBI Taxonomy" id="2765361"/>
    <lineage>
        <taxon>Bacteria</taxon>
        <taxon>Pseudomonadati</taxon>
        <taxon>Bacteroidota</taxon>
        <taxon>Sphingobacteriia</taxon>
        <taxon>Sphingobacteriales</taxon>
        <taxon>Sphingobacteriaceae</taxon>
        <taxon>Pedobacter</taxon>
    </lineage>
</organism>
<accession>A0ABR7KY30</accession>
<reference evidence="1 2" key="1">
    <citation type="submission" date="2020-08" db="EMBL/GenBank/DDBJ databases">
        <authorList>
            <person name="Sun Q."/>
            <person name="Inoue M."/>
        </authorList>
    </citation>
    <scope>NUCLEOTIDE SEQUENCE [LARGE SCALE GENOMIC DNA]</scope>
    <source>
        <strain evidence="1 2">CCM 8938</strain>
    </source>
</reference>
<protein>
    <recommendedName>
        <fullName evidence="3">DnaA N-terminal domain-containing protein</fullName>
    </recommendedName>
</protein>
<gene>
    <name evidence="1" type="ORF">H7U22_21405</name>
</gene>